<name>A0A2K6P559_RHIRO</name>
<reference evidence="1" key="2">
    <citation type="submission" date="2025-09" db="UniProtKB">
        <authorList>
            <consortium name="Ensembl"/>
        </authorList>
    </citation>
    <scope>IDENTIFICATION</scope>
</reference>
<dbReference type="OMA" id="LYPGAHT"/>
<sequence>MTSTFSFGTVFAMFHAFAQHSVSSDLIVRATPSTTRQVPLLIPLTEENTEARGAERLVCLSHSFDHLMSSLYPGAHTVCGHFCRRRKSYFCLGRVQVSFWKEVVF</sequence>
<evidence type="ECO:0000313" key="1">
    <source>
        <dbReference type="Ensembl" id="ENSRROP00000011672.1"/>
    </source>
</evidence>
<organism evidence="1 2">
    <name type="scientific">Rhinopithecus roxellana</name>
    <name type="common">Golden snub-nosed monkey</name>
    <name type="synonym">Pygathrix roxellana</name>
    <dbReference type="NCBI Taxonomy" id="61622"/>
    <lineage>
        <taxon>Eukaryota</taxon>
        <taxon>Metazoa</taxon>
        <taxon>Chordata</taxon>
        <taxon>Craniata</taxon>
        <taxon>Vertebrata</taxon>
        <taxon>Euteleostomi</taxon>
        <taxon>Mammalia</taxon>
        <taxon>Eutheria</taxon>
        <taxon>Euarchontoglires</taxon>
        <taxon>Primates</taxon>
        <taxon>Haplorrhini</taxon>
        <taxon>Catarrhini</taxon>
        <taxon>Cercopithecidae</taxon>
        <taxon>Colobinae</taxon>
        <taxon>Rhinopithecus</taxon>
    </lineage>
</organism>
<dbReference type="AlphaFoldDB" id="A0A2K6P559"/>
<protein>
    <submittedName>
        <fullName evidence="1">Uncharacterized protein</fullName>
    </submittedName>
</protein>
<accession>A0A2K6P559</accession>
<reference evidence="1" key="1">
    <citation type="submission" date="2025-08" db="UniProtKB">
        <authorList>
            <consortium name="Ensembl"/>
        </authorList>
    </citation>
    <scope>IDENTIFICATION</scope>
</reference>
<proteinExistence type="predicted"/>
<keyword evidence="2" id="KW-1185">Reference proteome</keyword>
<dbReference type="Ensembl" id="ENSRROT00000035778.1">
    <property type="protein sequence ID" value="ENSRROP00000011672.1"/>
    <property type="gene ID" value="ENSRROG00000030165.1"/>
</dbReference>
<dbReference type="Proteomes" id="UP000233200">
    <property type="component" value="Unplaced"/>
</dbReference>
<dbReference type="GeneTree" id="ENSGT00910000148510"/>
<evidence type="ECO:0000313" key="2">
    <source>
        <dbReference type="Proteomes" id="UP000233200"/>
    </source>
</evidence>